<dbReference type="EMBL" id="CP091430">
    <property type="protein sequence ID" value="UVI28973.1"/>
    <property type="molecule type" value="Genomic_DNA"/>
</dbReference>
<keyword evidence="3" id="KW-1185">Reference proteome</keyword>
<sequence length="242" mass="28036">MTSWQGAWRLYQHELRHSWAGLIFSILFYAYIALIISPSMGELFQAAEDSEQIWKWLIDFFYLTILPNMGFIMNRVMFRYWHNDPYTRKLAYWRTMPIGLLSLVISRMILLLTTLLIVGTIFFTLQYFLVGGLREAMNPGQYLLFAACWWAYSLIAGSLYMFFEQAYNGKVYFIICLCSLLIYFPLLMLCWWIGFHPVSDSMQLAQNSNPIGAIVMLIAGAAAFMASGHFVKNKLGTRSLLN</sequence>
<accession>A0ABY5S661</accession>
<dbReference type="RefSeq" id="WP_258385060.1">
    <property type="nucleotide sequence ID" value="NZ_CP091430.1"/>
</dbReference>
<evidence type="ECO:0000256" key="1">
    <source>
        <dbReference type="SAM" id="Phobius"/>
    </source>
</evidence>
<keyword evidence="1" id="KW-1133">Transmembrane helix</keyword>
<keyword evidence="1" id="KW-0812">Transmembrane</keyword>
<reference evidence="2" key="1">
    <citation type="submission" date="2022-01" db="EMBL/GenBank/DDBJ databases">
        <title>Paenibacillus spongiae sp. nov., isolated from marine sponge.</title>
        <authorList>
            <person name="Li Z."/>
            <person name="Zhang M."/>
        </authorList>
    </citation>
    <scope>NUCLEOTIDE SEQUENCE</scope>
    <source>
        <strain evidence="2">PHS-Z3</strain>
    </source>
</reference>
<evidence type="ECO:0008006" key="4">
    <source>
        <dbReference type="Google" id="ProtNLM"/>
    </source>
</evidence>
<feature type="transmembrane region" description="Helical" evidence="1">
    <location>
        <begin position="142"/>
        <end position="163"/>
    </location>
</feature>
<evidence type="ECO:0000313" key="2">
    <source>
        <dbReference type="EMBL" id="UVI28973.1"/>
    </source>
</evidence>
<proteinExistence type="predicted"/>
<organism evidence="2 3">
    <name type="scientific">Paenibacillus spongiae</name>
    <dbReference type="NCBI Taxonomy" id="2909671"/>
    <lineage>
        <taxon>Bacteria</taxon>
        <taxon>Bacillati</taxon>
        <taxon>Bacillota</taxon>
        <taxon>Bacilli</taxon>
        <taxon>Bacillales</taxon>
        <taxon>Paenibacillaceae</taxon>
        <taxon>Paenibacillus</taxon>
    </lineage>
</organism>
<name>A0ABY5S661_9BACL</name>
<feature type="transmembrane region" description="Helical" evidence="1">
    <location>
        <begin position="214"/>
        <end position="231"/>
    </location>
</feature>
<keyword evidence="1" id="KW-0472">Membrane</keyword>
<protein>
    <recommendedName>
        <fullName evidence="4">ABC transporter permease</fullName>
    </recommendedName>
</protein>
<feature type="transmembrane region" description="Helical" evidence="1">
    <location>
        <begin position="20"/>
        <end position="40"/>
    </location>
</feature>
<feature type="transmembrane region" description="Helical" evidence="1">
    <location>
        <begin position="98"/>
        <end position="130"/>
    </location>
</feature>
<feature type="transmembrane region" description="Helical" evidence="1">
    <location>
        <begin position="60"/>
        <end position="78"/>
    </location>
</feature>
<gene>
    <name evidence="2" type="ORF">L1F29_26555</name>
</gene>
<feature type="transmembrane region" description="Helical" evidence="1">
    <location>
        <begin position="172"/>
        <end position="194"/>
    </location>
</feature>
<dbReference type="Proteomes" id="UP001057877">
    <property type="component" value="Chromosome"/>
</dbReference>
<evidence type="ECO:0000313" key="3">
    <source>
        <dbReference type="Proteomes" id="UP001057877"/>
    </source>
</evidence>